<comment type="caution">
    <text evidence="1">The sequence shown here is derived from an EMBL/GenBank/DDBJ whole genome shotgun (WGS) entry which is preliminary data.</text>
</comment>
<dbReference type="OrthoDB" id="10445938at2759"/>
<gene>
    <name evidence="1" type="ORF">T07_8760</name>
</gene>
<proteinExistence type="predicted"/>
<dbReference type="AlphaFoldDB" id="A0A0V0RMG5"/>
<protein>
    <submittedName>
        <fullName evidence="1">Uncharacterized protein</fullName>
    </submittedName>
</protein>
<dbReference type="EMBL" id="JYDL01000125">
    <property type="protein sequence ID" value="KRX15657.1"/>
    <property type="molecule type" value="Genomic_DNA"/>
</dbReference>
<evidence type="ECO:0000313" key="1">
    <source>
        <dbReference type="EMBL" id="KRX15657.1"/>
    </source>
</evidence>
<organism evidence="1 2">
    <name type="scientific">Trichinella nelsoni</name>
    <dbReference type="NCBI Taxonomy" id="6336"/>
    <lineage>
        <taxon>Eukaryota</taxon>
        <taxon>Metazoa</taxon>
        <taxon>Ecdysozoa</taxon>
        <taxon>Nematoda</taxon>
        <taxon>Enoplea</taxon>
        <taxon>Dorylaimia</taxon>
        <taxon>Trichinellida</taxon>
        <taxon>Trichinellidae</taxon>
        <taxon>Trichinella</taxon>
    </lineage>
</organism>
<keyword evidence="2" id="KW-1185">Reference proteome</keyword>
<sequence length="131" mass="14552">MPAEKEFNGNKTAAVLPLSEVLDAMDLLGKDATGSLAAMFEYFREEWMTPNKLPLWNLLHLLIEEQGAMEALIQQVTSGRVTVNDLRVKNNKYDEVQLRITALSAEYDGGTRTMDKACSTECALTVVLLKS</sequence>
<reference evidence="1 2" key="1">
    <citation type="submission" date="2015-01" db="EMBL/GenBank/DDBJ databases">
        <title>Evolution of Trichinella species and genotypes.</title>
        <authorList>
            <person name="Korhonen P.K."/>
            <person name="Edoardo P."/>
            <person name="Giuseppe L.R."/>
            <person name="Gasser R.B."/>
        </authorList>
    </citation>
    <scope>NUCLEOTIDE SEQUENCE [LARGE SCALE GENOMIC DNA]</scope>
    <source>
        <strain evidence="1">ISS37</strain>
    </source>
</reference>
<evidence type="ECO:0000313" key="2">
    <source>
        <dbReference type="Proteomes" id="UP000054630"/>
    </source>
</evidence>
<dbReference type="Proteomes" id="UP000054630">
    <property type="component" value="Unassembled WGS sequence"/>
</dbReference>
<accession>A0A0V0RMG5</accession>
<name>A0A0V0RMG5_9BILA</name>